<evidence type="ECO:0000256" key="1">
    <source>
        <dbReference type="SAM" id="MobiDB-lite"/>
    </source>
</evidence>
<feature type="region of interest" description="Disordered" evidence="1">
    <location>
        <begin position="68"/>
        <end position="91"/>
    </location>
</feature>
<dbReference type="AlphaFoldDB" id="A0A2H0RFM9"/>
<protein>
    <submittedName>
        <fullName evidence="2">Uncharacterized protein</fullName>
    </submittedName>
</protein>
<organism evidence="2 3">
    <name type="scientific">Candidatus Vogelbacteria bacterium CG10_big_fil_rev_8_21_14_0_10_51_16</name>
    <dbReference type="NCBI Taxonomy" id="1975045"/>
    <lineage>
        <taxon>Bacteria</taxon>
        <taxon>Candidatus Vogeliibacteriota</taxon>
    </lineage>
</organism>
<evidence type="ECO:0000313" key="3">
    <source>
        <dbReference type="Proteomes" id="UP000228767"/>
    </source>
</evidence>
<dbReference type="Proteomes" id="UP000228767">
    <property type="component" value="Unassembled WGS sequence"/>
</dbReference>
<accession>A0A2H0RFM9</accession>
<comment type="caution">
    <text evidence="2">The sequence shown here is derived from an EMBL/GenBank/DDBJ whole genome shotgun (WGS) entry which is preliminary data.</text>
</comment>
<evidence type="ECO:0000313" key="2">
    <source>
        <dbReference type="EMBL" id="PIR45277.1"/>
    </source>
</evidence>
<sequence>MRRFHAAAGLSPGTLLPATLVTGFLLVAMAMFGLMVATTPTFAANGHIALATTQPVIGQEQTIEPAMTPGTTHQSQMSALGEPTDTGPVGTAATNEKAFAKKAMATNMVANMHAVCHSPSQGTWHGFTDTSPTIVDHHEMLAVAGDGIGPVPVGQTDEEGFTDTGPPLLARLLGTPVQFATEGLGGSYGYTASNFADDICFGAADRTTHTPATSCSHLSPTNVIAIVGHFELWAATPKPTAIVDTSRQTAHGLFSS</sequence>
<feature type="compositionally biased region" description="Polar residues" evidence="1">
    <location>
        <begin position="69"/>
        <end position="78"/>
    </location>
</feature>
<dbReference type="EMBL" id="PCYI01000001">
    <property type="protein sequence ID" value="PIR45277.1"/>
    <property type="molecule type" value="Genomic_DNA"/>
</dbReference>
<name>A0A2H0RFM9_9BACT</name>
<reference evidence="2 3" key="1">
    <citation type="submission" date="2017-09" db="EMBL/GenBank/DDBJ databases">
        <title>Depth-based differentiation of microbial function through sediment-hosted aquifers and enrichment of novel symbionts in the deep terrestrial subsurface.</title>
        <authorList>
            <person name="Probst A.J."/>
            <person name="Ladd B."/>
            <person name="Jarett J.K."/>
            <person name="Geller-Mcgrath D.E."/>
            <person name="Sieber C.M."/>
            <person name="Emerson J.B."/>
            <person name="Anantharaman K."/>
            <person name="Thomas B.C."/>
            <person name="Malmstrom R."/>
            <person name="Stieglmeier M."/>
            <person name="Klingl A."/>
            <person name="Woyke T."/>
            <person name="Ryan C.M."/>
            <person name="Banfield J.F."/>
        </authorList>
    </citation>
    <scope>NUCLEOTIDE SEQUENCE [LARGE SCALE GENOMIC DNA]</scope>
    <source>
        <strain evidence="2">CG10_big_fil_rev_8_21_14_0_10_51_16</strain>
    </source>
</reference>
<proteinExistence type="predicted"/>
<gene>
    <name evidence="2" type="ORF">COV10_00110</name>
</gene>